<accession>A0A2U8DKP8</accession>
<dbReference type="PROSITE" id="PS50879">
    <property type="entry name" value="RNASE_H_1"/>
    <property type="match status" value="1"/>
</dbReference>
<dbReference type="OrthoDB" id="9811552at2"/>
<dbReference type="Pfam" id="PF01693">
    <property type="entry name" value="Cauli_VI"/>
    <property type="match status" value="1"/>
</dbReference>
<proteinExistence type="predicted"/>
<sequence>MGKKVYAIKEGFNFKTNEKVENKIVSTWAECLKYVKGVKGAKYKSFPDIESASKYLSEDTKLLRKEDNNYPQDCLHVYVDGSYNINTEEYSYGLVAVRNNVVEYINSASAKDSSKKNIRQIAGELEAAIKAVQYAIEKGDKRVVIFHDYEGICHHATGFWERKEQSSAEYYEKMNELMSQGIQVIFVKVDSHTGDFFNELVDEKCKEKLLIASDKVVEKWLLTNCVNVSDERVKQQILNIAPKGEENIIIINSNEKKVENNTKENQFSIIISEYDKDPEYAKSLICSLSSKEKNDFIVYLLDKNN</sequence>
<gene>
    <name evidence="2" type="ORF">B9W14_01100</name>
</gene>
<dbReference type="EMBL" id="CP020953">
    <property type="protein sequence ID" value="AWI03158.1"/>
    <property type="molecule type" value="Genomic_DNA"/>
</dbReference>
<protein>
    <submittedName>
        <fullName evidence="2">Ribonuclease HI</fullName>
    </submittedName>
</protein>
<dbReference type="KEGG" id="cdrk:B9W14_01100"/>
<dbReference type="SUPFAM" id="SSF53098">
    <property type="entry name" value="Ribonuclease H-like"/>
    <property type="match status" value="1"/>
</dbReference>
<organism evidence="2 3">
    <name type="scientific">Clostridium drakei</name>
    <dbReference type="NCBI Taxonomy" id="332101"/>
    <lineage>
        <taxon>Bacteria</taxon>
        <taxon>Bacillati</taxon>
        <taxon>Bacillota</taxon>
        <taxon>Clostridia</taxon>
        <taxon>Eubacteriales</taxon>
        <taxon>Clostridiaceae</taxon>
        <taxon>Clostridium</taxon>
    </lineage>
</organism>
<dbReference type="Gene3D" id="3.40.970.10">
    <property type="entry name" value="Ribonuclease H1, N-terminal domain"/>
    <property type="match status" value="1"/>
</dbReference>
<dbReference type="InterPro" id="IPR012337">
    <property type="entry name" value="RNaseH-like_sf"/>
</dbReference>
<dbReference type="InterPro" id="IPR036397">
    <property type="entry name" value="RNaseH_sf"/>
</dbReference>
<dbReference type="GO" id="GO:0003676">
    <property type="term" value="F:nucleic acid binding"/>
    <property type="evidence" value="ECO:0007669"/>
    <property type="project" value="InterPro"/>
</dbReference>
<dbReference type="InterPro" id="IPR009027">
    <property type="entry name" value="Ribosomal_bL9/RNase_H1_N"/>
</dbReference>
<dbReference type="AlphaFoldDB" id="A0A2U8DKP8"/>
<dbReference type="InterPro" id="IPR002156">
    <property type="entry name" value="RNaseH_domain"/>
</dbReference>
<dbReference type="InterPro" id="IPR037056">
    <property type="entry name" value="RNase_H1_N_sf"/>
</dbReference>
<dbReference type="RefSeq" id="WP_032076162.1">
    <property type="nucleotide sequence ID" value="NZ_CP020953.1"/>
</dbReference>
<keyword evidence="3" id="KW-1185">Reference proteome</keyword>
<evidence type="ECO:0000259" key="1">
    <source>
        <dbReference type="PROSITE" id="PS50879"/>
    </source>
</evidence>
<dbReference type="SUPFAM" id="SSF55658">
    <property type="entry name" value="L9 N-domain-like"/>
    <property type="match status" value="1"/>
</dbReference>
<dbReference type="GO" id="GO:0004523">
    <property type="term" value="F:RNA-DNA hybrid ribonuclease activity"/>
    <property type="evidence" value="ECO:0007669"/>
    <property type="project" value="InterPro"/>
</dbReference>
<name>A0A2U8DKP8_9CLOT</name>
<dbReference type="Pfam" id="PF00075">
    <property type="entry name" value="RNase_H"/>
    <property type="match status" value="1"/>
</dbReference>
<reference evidence="3" key="1">
    <citation type="submission" date="2017-04" db="EMBL/GenBank/DDBJ databases">
        <authorList>
            <person name="Song Y."/>
            <person name="Cho B.-K."/>
        </authorList>
    </citation>
    <scope>NUCLEOTIDE SEQUENCE [LARGE SCALE GENOMIC DNA]</scope>
    <source>
        <strain evidence="3">SL1</strain>
    </source>
</reference>
<evidence type="ECO:0000313" key="3">
    <source>
        <dbReference type="Proteomes" id="UP000244910"/>
    </source>
</evidence>
<dbReference type="Proteomes" id="UP000244910">
    <property type="component" value="Chromosome"/>
</dbReference>
<dbReference type="CDD" id="cd09277">
    <property type="entry name" value="RNase_HI_bacteria_like"/>
    <property type="match status" value="1"/>
</dbReference>
<dbReference type="Gene3D" id="3.30.420.10">
    <property type="entry name" value="Ribonuclease H-like superfamily/Ribonuclease H"/>
    <property type="match status" value="1"/>
</dbReference>
<evidence type="ECO:0000313" key="2">
    <source>
        <dbReference type="EMBL" id="AWI03158.1"/>
    </source>
</evidence>
<dbReference type="InterPro" id="IPR011320">
    <property type="entry name" value="RNase_H1_N"/>
</dbReference>
<feature type="domain" description="RNase H type-1" evidence="1">
    <location>
        <begin position="71"/>
        <end position="210"/>
    </location>
</feature>